<protein>
    <recommendedName>
        <fullName evidence="2">protein-tyrosine-phosphatase</fullName>
        <ecNumber evidence="2">3.1.3.48</ecNumber>
    </recommendedName>
</protein>
<feature type="non-terminal residue" evidence="6">
    <location>
        <position position="262"/>
    </location>
</feature>
<feature type="domain" description="Tyrosine specific protein phosphatases" evidence="5">
    <location>
        <begin position="155"/>
        <end position="229"/>
    </location>
</feature>
<reference evidence="6" key="1">
    <citation type="submission" date="2021-02" db="EMBL/GenBank/DDBJ databases">
        <authorList>
            <person name="Dougan E. K."/>
            <person name="Rhodes N."/>
            <person name="Thang M."/>
            <person name="Chan C."/>
        </authorList>
    </citation>
    <scope>NUCLEOTIDE SEQUENCE</scope>
</reference>
<dbReference type="Proteomes" id="UP000654075">
    <property type="component" value="Unassembled WGS sequence"/>
</dbReference>
<sequence>AELMAVIAKNCRVVSKARAAAAEVPVALDDFLRGGSCSEGSHWSASLLLPGTSAAKTPTPGPGFALWLGGADDALDLAALRHRGISAIVNMALAGCLEEQASMRAVASRYGALTTDCKTWQQADFTADWYGKSLASDDFQYLAINAQDRPDFPISESFDEVEAFLRRCQAAERAVLVHCMQGINRSAAVCASFLARSQGLDPELGSCEVMGVRRAVDWISQRRHGVLSNTGFLHQLVVHGAPEAPWDSEVPLEAGDEEEEAA</sequence>
<keyword evidence="7" id="KW-1185">Reference proteome</keyword>
<dbReference type="InterPro" id="IPR000340">
    <property type="entry name" value="Dual-sp_phosphatase_cat-dom"/>
</dbReference>
<name>A0A813FMG9_POLGL</name>
<comment type="similarity">
    <text evidence="1">Belongs to the protein-tyrosine phosphatase family. Non-receptor class dual specificity subfamily.</text>
</comment>
<evidence type="ECO:0000259" key="5">
    <source>
        <dbReference type="PROSITE" id="PS50056"/>
    </source>
</evidence>
<evidence type="ECO:0000256" key="1">
    <source>
        <dbReference type="ARBA" id="ARBA00008601"/>
    </source>
</evidence>
<dbReference type="Pfam" id="PF00782">
    <property type="entry name" value="DSPc"/>
    <property type="match status" value="1"/>
</dbReference>
<dbReference type="PROSITE" id="PS00383">
    <property type="entry name" value="TYR_PHOSPHATASE_1"/>
    <property type="match status" value="1"/>
</dbReference>
<dbReference type="GO" id="GO:0004725">
    <property type="term" value="F:protein tyrosine phosphatase activity"/>
    <property type="evidence" value="ECO:0007669"/>
    <property type="project" value="UniProtKB-EC"/>
</dbReference>
<dbReference type="AlphaFoldDB" id="A0A813FMG9"/>
<evidence type="ECO:0000313" key="6">
    <source>
        <dbReference type="EMBL" id="CAE8613675.1"/>
    </source>
</evidence>
<organism evidence="6 7">
    <name type="scientific">Polarella glacialis</name>
    <name type="common">Dinoflagellate</name>
    <dbReference type="NCBI Taxonomy" id="89957"/>
    <lineage>
        <taxon>Eukaryota</taxon>
        <taxon>Sar</taxon>
        <taxon>Alveolata</taxon>
        <taxon>Dinophyceae</taxon>
        <taxon>Suessiales</taxon>
        <taxon>Suessiaceae</taxon>
        <taxon>Polarella</taxon>
    </lineage>
</organism>
<dbReference type="PANTHER" id="PTHR10159:SF529">
    <property type="entry name" value="TYROSINE-PROTEIN PHOSPHATASE DOMAIN-CONTAINING PROTEIN"/>
    <property type="match status" value="1"/>
</dbReference>
<dbReference type="OrthoDB" id="10252009at2759"/>
<dbReference type="Gene3D" id="3.90.190.10">
    <property type="entry name" value="Protein tyrosine phosphatase superfamily"/>
    <property type="match status" value="1"/>
</dbReference>
<evidence type="ECO:0000256" key="4">
    <source>
        <dbReference type="ARBA" id="ARBA00022912"/>
    </source>
</evidence>
<keyword evidence="4" id="KW-0904">Protein phosphatase</keyword>
<evidence type="ECO:0000256" key="3">
    <source>
        <dbReference type="ARBA" id="ARBA00022801"/>
    </source>
</evidence>
<dbReference type="EMBL" id="CAJNNV010025292">
    <property type="protein sequence ID" value="CAE8613675.1"/>
    <property type="molecule type" value="Genomic_DNA"/>
</dbReference>
<dbReference type="InterPro" id="IPR020422">
    <property type="entry name" value="TYR_PHOSPHATASE_DUAL_dom"/>
</dbReference>
<accession>A0A813FMG9</accession>
<dbReference type="GO" id="GO:0005737">
    <property type="term" value="C:cytoplasm"/>
    <property type="evidence" value="ECO:0007669"/>
    <property type="project" value="TreeGrafter"/>
</dbReference>
<proteinExistence type="inferred from homology"/>
<dbReference type="CDD" id="cd14498">
    <property type="entry name" value="DSP"/>
    <property type="match status" value="1"/>
</dbReference>
<evidence type="ECO:0000256" key="2">
    <source>
        <dbReference type="ARBA" id="ARBA00013064"/>
    </source>
</evidence>
<dbReference type="PANTHER" id="PTHR10159">
    <property type="entry name" value="DUAL SPECIFICITY PROTEIN PHOSPHATASE"/>
    <property type="match status" value="1"/>
</dbReference>
<dbReference type="SMART" id="SM00195">
    <property type="entry name" value="DSPc"/>
    <property type="match status" value="1"/>
</dbReference>
<gene>
    <name evidence="6" type="ORF">PGLA1383_LOCUS31433</name>
</gene>
<evidence type="ECO:0000313" key="7">
    <source>
        <dbReference type="Proteomes" id="UP000654075"/>
    </source>
</evidence>
<dbReference type="EC" id="3.1.3.48" evidence="2"/>
<dbReference type="PROSITE" id="PS50056">
    <property type="entry name" value="TYR_PHOSPHATASE_2"/>
    <property type="match status" value="1"/>
</dbReference>
<dbReference type="InterPro" id="IPR016130">
    <property type="entry name" value="Tyr_Pase_AS"/>
</dbReference>
<dbReference type="InterPro" id="IPR029021">
    <property type="entry name" value="Prot-tyrosine_phosphatase-like"/>
</dbReference>
<feature type="non-terminal residue" evidence="6">
    <location>
        <position position="1"/>
    </location>
</feature>
<comment type="caution">
    <text evidence="6">The sequence shown here is derived from an EMBL/GenBank/DDBJ whole genome shotgun (WGS) entry which is preliminary data.</text>
</comment>
<dbReference type="GO" id="GO:0043409">
    <property type="term" value="P:negative regulation of MAPK cascade"/>
    <property type="evidence" value="ECO:0007669"/>
    <property type="project" value="TreeGrafter"/>
</dbReference>
<keyword evidence="3" id="KW-0378">Hydrolase</keyword>
<dbReference type="SUPFAM" id="SSF52799">
    <property type="entry name" value="(Phosphotyrosine protein) phosphatases II"/>
    <property type="match status" value="1"/>
</dbReference>
<dbReference type="InterPro" id="IPR000387">
    <property type="entry name" value="Tyr_Pase_dom"/>
</dbReference>